<dbReference type="InterPro" id="IPR039425">
    <property type="entry name" value="RNA_pol_sigma-70-like"/>
</dbReference>
<dbReference type="SUPFAM" id="SSF88659">
    <property type="entry name" value="Sigma3 and sigma4 domains of RNA polymerase sigma factors"/>
    <property type="match status" value="1"/>
</dbReference>
<gene>
    <name evidence="7" type="ORF">CR205_03280</name>
</gene>
<dbReference type="CDD" id="cd06171">
    <property type="entry name" value="Sigma70_r4"/>
    <property type="match status" value="1"/>
</dbReference>
<dbReference type="PANTHER" id="PTHR43133">
    <property type="entry name" value="RNA POLYMERASE ECF-TYPE SIGMA FACTO"/>
    <property type="match status" value="1"/>
</dbReference>
<dbReference type="InterPro" id="IPR013324">
    <property type="entry name" value="RNA_pol_sigma_r3/r4-like"/>
</dbReference>
<name>A0A2W0HBA0_9BACI</name>
<dbReference type="AlphaFoldDB" id="A0A2W0HBA0"/>
<evidence type="ECO:0000313" key="7">
    <source>
        <dbReference type="EMBL" id="PYZ99144.1"/>
    </source>
</evidence>
<dbReference type="InterPro" id="IPR036388">
    <property type="entry name" value="WH-like_DNA-bd_sf"/>
</dbReference>
<evidence type="ECO:0000256" key="2">
    <source>
        <dbReference type="ARBA" id="ARBA00023015"/>
    </source>
</evidence>
<evidence type="ECO:0000259" key="6">
    <source>
        <dbReference type="Pfam" id="PF08281"/>
    </source>
</evidence>
<dbReference type="InterPro" id="IPR013325">
    <property type="entry name" value="RNA_pol_sigma_r2"/>
</dbReference>
<keyword evidence="2" id="KW-0805">Transcription regulation</keyword>
<dbReference type="Gene3D" id="1.10.1740.10">
    <property type="match status" value="1"/>
</dbReference>
<organism evidence="7 8">
    <name type="scientific">Alteribacter lacisalsi</name>
    <dbReference type="NCBI Taxonomy" id="2045244"/>
    <lineage>
        <taxon>Bacteria</taxon>
        <taxon>Bacillati</taxon>
        <taxon>Bacillota</taxon>
        <taxon>Bacilli</taxon>
        <taxon>Bacillales</taxon>
        <taxon>Bacillaceae</taxon>
        <taxon>Alteribacter</taxon>
    </lineage>
</organism>
<dbReference type="NCBIfam" id="TIGR02937">
    <property type="entry name" value="sigma70-ECF"/>
    <property type="match status" value="1"/>
</dbReference>
<feature type="domain" description="RNA polymerase sigma-70 region 2" evidence="5">
    <location>
        <begin position="13"/>
        <end position="77"/>
    </location>
</feature>
<dbReference type="EMBL" id="PDOF01000001">
    <property type="protein sequence ID" value="PYZ99144.1"/>
    <property type="molecule type" value="Genomic_DNA"/>
</dbReference>
<feature type="domain" description="RNA polymerase sigma factor 70 region 4 type 2" evidence="6">
    <location>
        <begin position="111"/>
        <end position="163"/>
    </location>
</feature>
<evidence type="ECO:0000256" key="1">
    <source>
        <dbReference type="ARBA" id="ARBA00010641"/>
    </source>
</evidence>
<evidence type="ECO:0000256" key="3">
    <source>
        <dbReference type="ARBA" id="ARBA00023082"/>
    </source>
</evidence>
<keyword evidence="3" id="KW-0731">Sigma factor</keyword>
<accession>A0A2W0HBA0</accession>
<evidence type="ECO:0000313" key="8">
    <source>
        <dbReference type="Proteomes" id="UP000248066"/>
    </source>
</evidence>
<sequence length="172" mass="20388">MDEHNKEDIVDHLIDVYGDRILHMAYTYVKNEATAEDLTQDVFIKCYEKLDQFHGRSSLKTWLYCVAANHFRDYLKSWHHRKVSLNEKVLSYFPSQNRNVEETVVARDDEQQLSEAVMALPVKYREVVFLHYYEELPLADVSRMTGVNTNTLKTRLTRARQLLKEMISEEEK</sequence>
<keyword evidence="4" id="KW-0804">Transcription</keyword>
<proteinExistence type="inferred from homology"/>
<dbReference type="NCBIfam" id="NF006930">
    <property type="entry name" value="PRK09415.1"/>
    <property type="match status" value="1"/>
</dbReference>
<reference evidence="7 8" key="1">
    <citation type="submission" date="2017-10" db="EMBL/GenBank/DDBJ databases">
        <title>Bacillus sp. nov., a halophilic bacterium isolated from a Yangshapao Lake.</title>
        <authorList>
            <person name="Wang H."/>
        </authorList>
    </citation>
    <scope>NUCLEOTIDE SEQUENCE [LARGE SCALE GENOMIC DNA]</scope>
    <source>
        <strain evidence="7 8">YSP-3</strain>
    </source>
</reference>
<dbReference type="GO" id="GO:0006352">
    <property type="term" value="P:DNA-templated transcription initiation"/>
    <property type="evidence" value="ECO:0007669"/>
    <property type="project" value="InterPro"/>
</dbReference>
<keyword evidence="8" id="KW-1185">Reference proteome</keyword>
<dbReference type="Pfam" id="PF08281">
    <property type="entry name" value="Sigma70_r4_2"/>
    <property type="match status" value="1"/>
</dbReference>
<dbReference type="OrthoDB" id="9794508at2"/>
<comment type="caution">
    <text evidence="7">The sequence shown here is derived from an EMBL/GenBank/DDBJ whole genome shotgun (WGS) entry which is preliminary data.</text>
</comment>
<dbReference type="Proteomes" id="UP000248066">
    <property type="component" value="Unassembled WGS sequence"/>
</dbReference>
<protein>
    <submittedName>
        <fullName evidence="7">RNA polymerase factor sigma C</fullName>
    </submittedName>
</protein>
<dbReference type="InterPro" id="IPR014284">
    <property type="entry name" value="RNA_pol_sigma-70_dom"/>
</dbReference>
<dbReference type="InterPro" id="IPR013249">
    <property type="entry name" value="RNA_pol_sigma70_r4_t2"/>
</dbReference>
<dbReference type="PANTHER" id="PTHR43133:SF60">
    <property type="entry name" value="RNA POLYMERASE SIGMA FACTOR SIGV"/>
    <property type="match status" value="1"/>
</dbReference>
<dbReference type="Pfam" id="PF04542">
    <property type="entry name" value="Sigma70_r2"/>
    <property type="match status" value="1"/>
</dbReference>
<evidence type="ECO:0000256" key="4">
    <source>
        <dbReference type="ARBA" id="ARBA00023163"/>
    </source>
</evidence>
<comment type="similarity">
    <text evidence="1">Belongs to the sigma-70 factor family. ECF subfamily.</text>
</comment>
<dbReference type="GO" id="GO:0016987">
    <property type="term" value="F:sigma factor activity"/>
    <property type="evidence" value="ECO:0007669"/>
    <property type="project" value="UniProtKB-KW"/>
</dbReference>
<dbReference type="GO" id="GO:0003677">
    <property type="term" value="F:DNA binding"/>
    <property type="evidence" value="ECO:0007669"/>
    <property type="project" value="InterPro"/>
</dbReference>
<evidence type="ECO:0000259" key="5">
    <source>
        <dbReference type="Pfam" id="PF04542"/>
    </source>
</evidence>
<dbReference type="InterPro" id="IPR007627">
    <property type="entry name" value="RNA_pol_sigma70_r2"/>
</dbReference>
<dbReference type="SUPFAM" id="SSF88946">
    <property type="entry name" value="Sigma2 domain of RNA polymerase sigma factors"/>
    <property type="match status" value="1"/>
</dbReference>
<dbReference type="Gene3D" id="1.10.10.10">
    <property type="entry name" value="Winged helix-like DNA-binding domain superfamily/Winged helix DNA-binding domain"/>
    <property type="match status" value="1"/>
</dbReference>